<dbReference type="OrthoDB" id="7460238at2759"/>
<gene>
    <name evidence="3" type="ORF">APLA_LOCUS5496</name>
</gene>
<dbReference type="Proteomes" id="UP000494256">
    <property type="component" value="Unassembled WGS sequence"/>
</dbReference>
<dbReference type="AlphaFoldDB" id="A0A8S0ZFJ4"/>
<feature type="compositionally biased region" description="Basic residues" evidence="1">
    <location>
        <begin position="158"/>
        <end position="175"/>
    </location>
</feature>
<reference evidence="3 4" key="1">
    <citation type="submission" date="2020-04" db="EMBL/GenBank/DDBJ databases">
        <authorList>
            <person name="Wallbank WR R."/>
            <person name="Pardo Diaz C."/>
            <person name="Kozak K."/>
            <person name="Martin S."/>
            <person name="Jiggins C."/>
            <person name="Moest M."/>
            <person name="Warren A I."/>
            <person name="Byers J.R.P. K."/>
            <person name="Montejo-Kovacevich G."/>
            <person name="Yen C E."/>
        </authorList>
    </citation>
    <scope>NUCLEOTIDE SEQUENCE [LARGE SCALE GENOMIC DNA]</scope>
</reference>
<feature type="region of interest" description="Disordered" evidence="1">
    <location>
        <begin position="98"/>
        <end position="178"/>
    </location>
</feature>
<proteinExistence type="predicted"/>
<organism evidence="3 4">
    <name type="scientific">Arctia plantaginis</name>
    <name type="common">Wood tiger moth</name>
    <name type="synonym">Phalaena plantaginis</name>
    <dbReference type="NCBI Taxonomy" id="874455"/>
    <lineage>
        <taxon>Eukaryota</taxon>
        <taxon>Metazoa</taxon>
        <taxon>Ecdysozoa</taxon>
        <taxon>Arthropoda</taxon>
        <taxon>Hexapoda</taxon>
        <taxon>Insecta</taxon>
        <taxon>Pterygota</taxon>
        <taxon>Neoptera</taxon>
        <taxon>Endopterygota</taxon>
        <taxon>Lepidoptera</taxon>
        <taxon>Glossata</taxon>
        <taxon>Ditrysia</taxon>
        <taxon>Noctuoidea</taxon>
        <taxon>Erebidae</taxon>
        <taxon>Arctiinae</taxon>
        <taxon>Arctia</taxon>
    </lineage>
</organism>
<evidence type="ECO:0000256" key="1">
    <source>
        <dbReference type="SAM" id="MobiDB-lite"/>
    </source>
</evidence>
<name>A0A8S0ZFJ4_ARCPL</name>
<dbReference type="SMART" id="SM00595">
    <property type="entry name" value="MADF"/>
    <property type="match status" value="1"/>
</dbReference>
<evidence type="ECO:0000313" key="4">
    <source>
        <dbReference type="Proteomes" id="UP000494256"/>
    </source>
</evidence>
<dbReference type="EMBL" id="CADEBD010000289">
    <property type="protein sequence ID" value="CAB3232063.1"/>
    <property type="molecule type" value="Genomic_DNA"/>
</dbReference>
<evidence type="ECO:0000313" key="3">
    <source>
        <dbReference type="EMBL" id="CAB3232063.1"/>
    </source>
</evidence>
<feature type="domain" description="MADF" evidence="2">
    <location>
        <begin position="10"/>
        <end position="103"/>
    </location>
</feature>
<feature type="region of interest" description="Disordered" evidence="1">
    <location>
        <begin position="299"/>
        <end position="333"/>
    </location>
</feature>
<evidence type="ECO:0000259" key="2">
    <source>
        <dbReference type="PROSITE" id="PS51029"/>
    </source>
</evidence>
<dbReference type="Pfam" id="PF10545">
    <property type="entry name" value="MADF_DNA_bdg"/>
    <property type="match status" value="1"/>
</dbReference>
<sequence>MEWNDEQVLVLIDLFRERRHLWDSSDPNYKLKNKRHDSLMEIAVSFGIERLEIERKWKNLTSHFWREKKKENETKTTGSGADEPYTSKWFAYQPMMFLGDKNKPRNTQDSGQRKEEEDESQNSQEEGINDDSQVVHPQNSEDNQPSTLSPSEVQGTKKTFKSPKALKSKSAKRRLVASPGPLDEALNVMRSLHTKRANMEDEYSLYGEQIAIKLRNLSSPRTRLVVQNKINQLLFEAEMGYLDHQHGYNVPQVNMQQNPGPANPMVPPFPQASNMPNQFQPPIFTELTNASSNWFSTSGYSSMPSSISSYSPSPSPSPASTGSELSNMDPFPQ</sequence>
<protein>
    <recommendedName>
        <fullName evidence="2">MADF domain-containing protein</fullName>
    </recommendedName>
</protein>
<dbReference type="InterPro" id="IPR006578">
    <property type="entry name" value="MADF-dom"/>
</dbReference>
<comment type="caution">
    <text evidence="3">The sequence shown here is derived from an EMBL/GenBank/DDBJ whole genome shotgun (WGS) entry which is preliminary data.</text>
</comment>
<feature type="compositionally biased region" description="Low complexity" evidence="1">
    <location>
        <begin position="299"/>
        <end position="323"/>
    </location>
</feature>
<dbReference type="PROSITE" id="PS51029">
    <property type="entry name" value="MADF"/>
    <property type="match status" value="1"/>
</dbReference>
<accession>A0A8S0ZFJ4</accession>
<dbReference type="PANTHER" id="PTHR21505:SF15">
    <property type="entry name" value="RE18252P"/>
    <property type="match status" value="1"/>
</dbReference>
<feature type="compositionally biased region" description="Polar residues" evidence="1">
    <location>
        <begin position="130"/>
        <end position="157"/>
    </location>
</feature>
<dbReference type="PANTHER" id="PTHR21505">
    <property type="entry name" value="MADF DOMAIN-CONTAINING PROTEIN-RELATED"/>
    <property type="match status" value="1"/>
</dbReference>